<comment type="caution">
    <text evidence="1">The sequence shown here is derived from an EMBL/GenBank/DDBJ whole genome shotgun (WGS) entry which is preliminary data.</text>
</comment>
<protein>
    <submittedName>
        <fullName evidence="1">Uncharacterized protein</fullName>
    </submittedName>
</protein>
<keyword evidence="2" id="KW-1185">Reference proteome</keyword>
<evidence type="ECO:0000313" key="1">
    <source>
        <dbReference type="EMBL" id="MCH93066.1"/>
    </source>
</evidence>
<proteinExistence type="predicted"/>
<reference evidence="1 2" key="1">
    <citation type="journal article" date="2018" name="Front. Plant Sci.">
        <title>Red Clover (Trifolium pratense) and Zigzag Clover (T. medium) - A Picture of Genomic Similarities and Differences.</title>
        <authorList>
            <person name="Dluhosova J."/>
            <person name="Istvanek J."/>
            <person name="Nedelnik J."/>
            <person name="Repkova J."/>
        </authorList>
    </citation>
    <scope>NUCLEOTIDE SEQUENCE [LARGE SCALE GENOMIC DNA]</scope>
    <source>
        <strain evidence="2">cv. 10/8</strain>
        <tissue evidence="1">Leaf</tissue>
    </source>
</reference>
<organism evidence="1 2">
    <name type="scientific">Trifolium medium</name>
    <dbReference type="NCBI Taxonomy" id="97028"/>
    <lineage>
        <taxon>Eukaryota</taxon>
        <taxon>Viridiplantae</taxon>
        <taxon>Streptophyta</taxon>
        <taxon>Embryophyta</taxon>
        <taxon>Tracheophyta</taxon>
        <taxon>Spermatophyta</taxon>
        <taxon>Magnoliopsida</taxon>
        <taxon>eudicotyledons</taxon>
        <taxon>Gunneridae</taxon>
        <taxon>Pentapetalae</taxon>
        <taxon>rosids</taxon>
        <taxon>fabids</taxon>
        <taxon>Fabales</taxon>
        <taxon>Fabaceae</taxon>
        <taxon>Papilionoideae</taxon>
        <taxon>50 kb inversion clade</taxon>
        <taxon>NPAAA clade</taxon>
        <taxon>Hologalegina</taxon>
        <taxon>IRL clade</taxon>
        <taxon>Trifolieae</taxon>
        <taxon>Trifolium</taxon>
    </lineage>
</organism>
<feature type="non-terminal residue" evidence="1">
    <location>
        <position position="1"/>
    </location>
</feature>
<dbReference type="AlphaFoldDB" id="A0A392MZU7"/>
<name>A0A392MZU7_9FABA</name>
<sequence>SLPSYSRGYARVEASLRPQGSARGQPHLVYEDAVILPAKYGDTLRGGNHVIDNDEVLDRRVVSLMGLEETGALSGSATCLAYESA</sequence>
<accession>A0A392MZU7</accession>
<evidence type="ECO:0000313" key="2">
    <source>
        <dbReference type="Proteomes" id="UP000265520"/>
    </source>
</evidence>
<dbReference type="EMBL" id="LXQA010024096">
    <property type="protein sequence ID" value="MCH93066.1"/>
    <property type="molecule type" value="Genomic_DNA"/>
</dbReference>
<dbReference type="Proteomes" id="UP000265520">
    <property type="component" value="Unassembled WGS sequence"/>
</dbReference>